<proteinExistence type="predicted"/>
<organism evidence="1 2">
    <name type="scientific">Halomonas hydrothermalis</name>
    <dbReference type="NCBI Taxonomy" id="115561"/>
    <lineage>
        <taxon>Bacteria</taxon>
        <taxon>Pseudomonadati</taxon>
        <taxon>Pseudomonadota</taxon>
        <taxon>Gammaproteobacteria</taxon>
        <taxon>Oceanospirillales</taxon>
        <taxon>Halomonadaceae</taxon>
        <taxon>Halomonas</taxon>
    </lineage>
</organism>
<keyword evidence="2" id="KW-1185">Reference proteome</keyword>
<accession>A0A6F8U0A5</accession>
<evidence type="ECO:0000313" key="2">
    <source>
        <dbReference type="Proteomes" id="UP000502259"/>
    </source>
</evidence>
<name>A0A6F8U0A5_9GAMM</name>
<gene>
    <name evidence="1" type="ORF">HHSLTHF2_04560</name>
</gene>
<dbReference type="Proteomes" id="UP000502259">
    <property type="component" value="Chromosome"/>
</dbReference>
<reference evidence="1 2" key="1">
    <citation type="submission" date="2020-03" db="EMBL/GenBank/DDBJ databases">
        <title>Complete Genome Sequence of Halomonas hydrothermalis Strain Slthf2, Halophilic Bacterium Isolated from Deep-Sea Hydrothermal-Vent Environments.</title>
        <authorList>
            <person name="Takeyama N."/>
            <person name="Huang M."/>
            <person name="Sato K."/>
            <person name="Galipon J."/>
            <person name="Arakawa K."/>
        </authorList>
    </citation>
    <scope>NUCLEOTIDE SEQUENCE [LARGE SCALE GENOMIC DNA]</scope>
    <source>
        <strain evidence="1 2">Slthf2</strain>
    </source>
</reference>
<dbReference type="AlphaFoldDB" id="A0A6F8U0A5"/>
<protein>
    <submittedName>
        <fullName evidence="1">Uncharacterized protein</fullName>
    </submittedName>
</protein>
<sequence>MGKARQRKTGKLYLDFFDRSLRLREQAALKTHWPIEKNAHRLYLLTAFSNLLMSDKYLFI</sequence>
<dbReference type="RefSeq" id="WP_172419483.1">
    <property type="nucleotide sequence ID" value="NZ_AP022843.1"/>
</dbReference>
<dbReference type="EMBL" id="AP022843">
    <property type="protein sequence ID" value="BCB06566.1"/>
    <property type="molecule type" value="Genomic_DNA"/>
</dbReference>
<evidence type="ECO:0000313" key="1">
    <source>
        <dbReference type="EMBL" id="BCB06566.1"/>
    </source>
</evidence>